<gene>
    <name evidence="11" type="ORF">Cfor_09180</name>
</gene>
<dbReference type="InParanoid" id="A0A6L2PG52"/>
<feature type="domain" description="Thyroglobulin type-1" evidence="8">
    <location>
        <begin position="84"/>
        <end position="154"/>
    </location>
</feature>
<dbReference type="FunCoup" id="A0A6L2PG52">
    <property type="interactions" value="3"/>
</dbReference>
<comment type="caution">
    <text evidence="5">Lacks conserved residue(s) required for the propagation of feature annotation.</text>
</comment>
<feature type="disulfide bond" evidence="5">
    <location>
        <begin position="758"/>
        <end position="765"/>
    </location>
</feature>
<dbReference type="SUPFAM" id="SSF57262">
    <property type="entry name" value="Leech antihemostatic proteins"/>
    <property type="match status" value="2"/>
</dbReference>
<dbReference type="SUPFAM" id="SSF57362">
    <property type="entry name" value="BPTI-like"/>
    <property type="match status" value="1"/>
</dbReference>
<dbReference type="PROSITE" id="PS00280">
    <property type="entry name" value="BPTI_KUNITZ_1"/>
    <property type="match status" value="1"/>
</dbReference>
<feature type="domain" description="BPTI/Kunitz inhibitor" evidence="7">
    <location>
        <begin position="802"/>
        <end position="852"/>
    </location>
</feature>
<keyword evidence="3" id="KW-0677">Repeat</keyword>
<protein>
    <recommendedName>
        <fullName evidence="13">Thyroglobulin type-1 domain-containing protein</fullName>
    </recommendedName>
</protein>
<keyword evidence="6" id="KW-0812">Transmembrane</keyword>
<evidence type="ECO:0000256" key="1">
    <source>
        <dbReference type="ARBA" id="ARBA00004613"/>
    </source>
</evidence>
<dbReference type="GO" id="GO:0005604">
    <property type="term" value="C:basement membrane"/>
    <property type="evidence" value="ECO:0007669"/>
    <property type="project" value="TreeGrafter"/>
</dbReference>
<dbReference type="InterPro" id="IPR028150">
    <property type="entry name" value="Lustrin_cystein"/>
</dbReference>
<dbReference type="EMBL" id="BLKM01000314">
    <property type="protein sequence ID" value="GFG31523.1"/>
    <property type="molecule type" value="Genomic_DNA"/>
</dbReference>
<dbReference type="Pfam" id="PF00014">
    <property type="entry name" value="Kunitz_BPTI"/>
    <property type="match status" value="1"/>
</dbReference>
<accession>A0A6L2PG52</accession>
<sequence length="1238" mass="136051">MHSPFSPVSTLSAEEIHSCFGKQIPMPALEEAHFGLYKASVKSRSYLHNSLPENPFLFSQTRNVEISRFSKKNVMCVSCFSTHVTGCEELQREAFRRARSLGTEGSKVRIPVCDQQGDFNPIQCDPATSKCWCVDEMGLEVPGTRAAAQDLVNCTDPKPCAAHTCRMLCPHGFALDDAGCPRCQCHDPCSEIKCPSALSCELEDVACIKQPCPPVPQCECKRARSLEDVCPAGEPLKISDSERPFLCGTSPGKPRCPPLFDCFVERGNDYGVCCPASFKLQKPGTCPTHGSNQECGMRCEHDLECPSMEKCCTCGDDGKHCSQPLNVTACLQQRMLAELLIMSEQEGKGYVPQCSTVTGQFEARQCSRNGLICWCVDAQGNKLPKSMGPRDTISCESIVVQGRSLPGYCNKNICAQVCEYGFRVDPTGCPTCECDSPCAGFPCSPSEQCVSVKDEDCSSFLCPTSPQCRSICRQGTPLTDKSGRLVPCAAEEAVCPDTHTCTYVTERGSGVCCPQLHNAGENLHLCEYLRDFSEKMEGTHEGMHLALPPPKCHSSGSFHATQCAEKNGDQQCWCVDSFGFEIPGTRTSGPTDCEALRKDLGCLDLTCRLGCDYGFMLDSSSRCPLCECRNPCDDIRCPKGQACHMVEVNCDDEYCPPVPACEYTSLGQCPYLIPVGAGSCDYECLSDLNCNGTAKCCSNGCGTQCVEPVMLTGNAHISACQHKRAILEHQAHETGIPARQLYLPQCRDEDGSFESIQCHPVTRQCWCVDSAGDELPGTRASPNVQPSCAGEVFLLLTAGDVCFELMEVGPCQAETPRWYFNSTNNKCEQFMFGGCGGNQNNFQSEEMCNTVCPVLSQCERLREKNQKTAEKYKKKTFMPHCDPTTGEWEPVQCLEHVGVCWCVNKAGEPLKGSVTRKMPTMCNFRQARRRMHEEPDFSKYIEDLLKEVAALEEDVPIKTRCQALREQMAGTNPVHTVSCDAEGRFMPMQCYSHRSPKFAECWCVDEAGNQLPNTGTFNKGSKICLPTPVDAVEVQLGFHGQQHDIYTNGRLQDEVRSALEKLGAKLRNNFMEVRTYPDVTYVTFEVIGSNKVDVAFHLEQMVRAHKLAVDANGLVADITSSRFSHHLSDNIFHDTDMSNHVIALEHREIVSQSTVSMVTAYQTAITVLSVASAFVICILVVVIALYRKKVTCSTAYSLKTTGIAHSFLSQAAPICVVALPPNRKAQTTSQHIRNSKGN</sequence>
<dbReference type="OrthoDB" id="406800at2759"/>
<evidence type="ECO:0000259" key="8">
    <source>
        <dbReference type="PROSITE" id="PS51162"/>
    </source>
</evidence>
<feature type="transmembrane region" description="Helical" evidence="6">
    <location>
        <begin position="1164"/>
        <end position="1186"/>
    </location>
</feature>
<organism evidence="11 12">
    <name type="scientific">Coptotermes formosanus</name>
    <name type="common">Formosan subterranean termite</name>
    <dbReference type="NCBI Taxonomy" id="36987"/>
    <lineage>
        <taxon>Eukaryota</taxon>
        <taxon>Metazoa</taxon>
        <taxon>Ecdysozoa</taxon>
        <taxon>Arthropoda</taxon>
        <taxon>Hexapoda</taxon>
        <taxon>Insecta</taxon>
        <taxon>Pterygota</taxon>
        <taxon>Neoptera</taxon>
        <taxon>Polyneoptera</taxon>
        <taxon>Dictyoptera</taxon>
        <taxon>Blattodea</taxon>
        <taxon>Blattoidea</taxon>
        <taxon>Termitoidae</taxon>
        <taxon>Rhinotermitidae</taxon>
        <taxon>Coptotermes</taxon>
    </lineage>
</organism>
<keyword evidence="12" id="KW-1185">Reference proteome</keyword>
<dbReference type="Proteomes" id="UP000502823">
    <property type="component" value="Unassembled WGS sequence"/>
</dbReference>
<dbReference type="SMART" id="SM00289">
    <property type="entry name" value="WR1"/>
    <property type="match status" value="2"/>
</dbReference>
<evidence type="ECO:0000256" key="6">
    <source>
        <dbReference type="SAM" id="Phobius"/>
    </source>
</evidence>
<dbReference type="InterPro" id="IPR011061">
    <property type="entry name" value="Hirudin/antistatin"/>
</dbReference>
<dbReference type="Gene3D" id="2.10.22.10">
    <property type="entry name" value="Antistasin, domain 1"/>
    <property type="match status" value="3"/>
</dbReference>
<evidence type="ECO:0000313" key="11">
    <source>
        <dbReference type="EMBL" id="GFG31523.1"/>
    </source>
</evidence>
<proteinExistence type="predicted"/>
<dbReference type="CDD" id="cd00191">
    <property type="entry name" value="TY"/>
    <property type="match status" value="6"/>
</dbReference>
<dbReference type="InterPro" id="IPR008197">
    <property type="entry name" value="WAP_dom"/>
</dbReference>
<feature type="domain" description="Antistasin-like" evidence="9">
    <location>
        <begin position="160"/>
        <end position="185"/>
    </location>
</feature>
<dbReference type="PROSITE" id="PS51252">
    <property type="entry name" value="ANTISTASIN"/>
    <property type="match status" value="3"/>
</dbReference>
<dbReference type="SMART" id="SM00211">
    <property type="entry name" value="TY"/>
    <property type="match status" value="6"/>
</dbReference>
<evidence type="ECO:0000259" key="7">
    <source>
        <dbReference type="PROSITE" id="PS50279"/>
    </source>
</evidence>
<reference evidence="12" key="1">
    <citation type="submission" date="2020-01" db="EMBL/GenBank/DDBJ databases">
        <title>Draft genome sequence of the Termite Coptotermes fromosanus.</title>
        <authorList>
            <person name="Itakura S."/>
            <person name="Yosikawa Y."/>
            <person name="Umezawa K."/>
        </authorList>
    </citation>
    <scope>NUCLEOTIDE SEQUENCE [LARGE SCALE GENOMIC DNA]</scope>
</reference>
<feature type="domain" description="Thyroglobulin type-1" evidence="8">
    <location>
        <begin position="958"/>
        <end position="1024"/>
    </location>
</feature>
<dbReference type="PROSITE" id="PS51162">
    <property type="entry name" value="THYROGLOBULIN_1_2"/>
    <property type="match status" value="6"/>
</dbReference>
<keyword evidence="6" id="KW-1133">Transmembrane helix</keyword>
<dbReference type="CDD" id="cd00199">
    <property type="entry name" value="WAP"/>
    <property type="match status" value="1"/>
</dbReference>
<dbReference type="InterPro" id="IPR051950">
    <property type="entry name" value="Dev_reg/Prot_inhib"/>
</dbReference>
<evidence type="ECO:0000256" key="3">
    <source>
        <dbReference type="ARBA" id="ARBA00022737"/>
    </source>
</evidence>
<feature type="domain" description="Thyroglobulin type-1" evidence="8">
    <location>
        <begin position="327"/>
        <end position="395"/>
    </location>
</feature>
<dbReference type="Gene3D" id="4.10.800.10">
    <property type="entry name" value="Thyroglobulin type-1"/>
    <property type="match status" value="6"/>
</dbReference>
<dbReference type="PANTHER" id="PTHR12352:SF31">
    <property type="entry name" value="PAPILIN-LIKE PROTEIN"/>
    <property type="match status" value="1"/>
</dbReference>
<feature type="disulfide bond" evidence="5">
    <location>
        <begin position="375"/>
        <end position="395"/>
    </location>
</feature>
<evidence type="ECO:0000256" key="5">
    <source>
        <dbReference type="PROSITE-ProRule" id="PRU00500"/>
    </source>
</evidence>
<dbReference type="SMART" id="SM00131">
    <property type="entry name" value="KU"/>
    <property type="match status" value="1"/>
</dbReference>
<dbReference type="GO" id="GO:0007160">
    <property type="term" value="P:cell-matrix adhesion"/>
    <property type="evidence" value="ECO:0007669"/>
    <property type="project" value="TreeGrafter"/>
</dbReference>
<keyword evidence="4 5" id="KW-1015">Disulfide bond</keyword>
<evidence type="ECO:0000259" key="9">
    <source>
        <dbReference type="PROSITE" id="PS51252"/>
    </source>
</evidence>
<dbReference type="CDD" id="cd00109">
    <property type="entry name" value="Kunitz-type"/>
    <property type="match status" value="1"/>
</dbReference>
<dbReference type="Pfam" id="PF00086">
    <property type="entry name" value="Thyroglobulin_1"/>
    <property type="match status" value="6"/>
</dbReference>
<feature type="domain" description="Antistasin-like" evidence="9">
    <location>
        <begin position="409"/>
        <end position="434"/>
    </location>
</feature>
<name>A0A6L2PG52_COPFO</name>
<dbReference type="PROSITE" id="PS50279">
    <property type="entry name" value="BPTI_KUNITZ_2"/>
    <property type="match status" value="1"/>
</dbReference>
<feature type="disulfide bond" evidence="5">
    <location>
        <begin position="893"/>
        <end position="900"/>
    </location>
</feature>
<dbReference type="SMART" id="SM00217">
    <property type="entry name" value="WAP"/>
    <property type="match status" value="2"/>
</dbReference>
<dbReference type="Gene3D" id="4.10.75.10">
    <property type="entry name" value="Elafin-like"/>
    <property type="match status" value="2"/>
</dbReference>
<dbReference type="InterPro" id="IPR036880">
    <property type="entry name" value="Kunitz_BPTI_sf"/>
</dbReference>
<evidence type="ECO:0000256" key="2">
    <source>
        <dbReference type="ARBA" id="ARBA00022525"/>
    </source>
</evidence>
<evidence type="ECO:0000313" key="12">
    <source>
        <dbReference type="Proteomes" id="UP000502823"/>
    </source>
</evidence>
<dbReference type="SUPFAM" id="SSF57610">
    <property type="entry name" value="Thyroglobulin type-1 domain"/>
    <property type="match status" value="6"/>
</dbReference>
<evidence type="ECO:0008006" key="13">
    <source>
        <dbReference type="Google" id="ProtNLM"/>
    </source>
</evidence>
<dbReference type="PROSITE" id="PS51390">
    <property type="entry name" value="WAP"/>
    <property type="match status" value="2"/>
</dbReference>
<feature type="domain" description="Thyroglobulin type-1" evidence="8">
    <location>
        <begin position="855"/>
        <end position="922"/>
    </location>
</feature>
<dbReference type="InterPro" id="IPR004094">
    <property type="entry name" value="Antistasin-like"/>
</dbReference>
<feature type="domain" description="WAP" evidence="10">
    <location>
        <begin position="662"/>
        <end position="709"/>
    </location>
</feature>
<comment type="caution">
    <text evidence="11">The sequence shown here is derived from an EMBL/GenBank/DDBJ whole genome shotgun (WGS) entry which is preliminary data.</text>
</comment>
<feature type="domain" description="Thyroglobulin type-1" evidence="8">
    <location>
        <begin position="717"/>
        <end position="788"/>
    </location>
</feature>
<dbReference type="Gene3D" id="4.10.410.10">
    <property type="entry name" value="Pancreatic trypsin inhibitor Kunitz domain"/>
    <property type="match status" value="1"/>
</dbReference>
<feature type="disulfide bond" evidence="5">
    <location>
        <begin position="902"/>
        <end position="922"/>
    </location>
</feature>
<dbReference type="InterPro" id="IPR006150">
    <property type="entry name" value="Cys_repeat_1"/>
</dbReference>
<evidence type="ECO:0000259" key="10">
    <source>
        <dbReference type="PROSITE" id="PS51390"/>
    </source>
</evidence>
<dbReference type="AlphaFoldDB" id="A0A6L2PG52"/>
<feature type="domain" description="Thyroglobulin type-1" evidence="8">
    <location>
        <begin position="523"/>
        <end position="593"/>
    </location>
</feature>
<keyword evidence="2" id="KW-0964">Secreted</keyword>
<feature type="domain" description="Antistasin-like" evidence="9">
    <location>
        <begin position="602"/>
        <end position="628"/>
    </location>
</feature>
<feature type="disulfide bond" evidence="5">
    <location>
        <begin position="124"/>
        <end position="131"/>
    </location>
</feature>
<evidence type="ECO:0000256" key="4">
    <source>
        <dbReference type="ARBA" id="ARBA00023157"/>
    </source>
</evidence>
<dbReference type="GO" id="GO:0004867">
    <property type="term" value="F:serine-type endopeptidase inhibitor activity"/>
    <property type="evidence" value="ECO:0007669"/>
    <property type="project" value="InterPro"/>
</dbReference>
<dbReference type="InterPro" id="IPR036857">
    <property type="entry name" value="Thyroglobulin_1_sf"/>
</dbReference>
<dbReference type="InterPro" id="IPR000716">
    <property type="entry name" value="Thyroglobulin_1"/>
</dbReference>
<dbReference type="PANTHER" id="PTHR12352">
    <property type="entry name" value="SECRETED MODULAR CALCIUM-BINDING PROTEIN"/>
    <property type="match status" value="1"/>
</dbReference>
<keyword evidence="6" id="KW-0472">Membrane</keyword>
<dbReference type="InterPro" id="IPR020901">
    <property type="entry name" value="Prtase_inh_Kunz-CS"/>
</dbReference>
<feature type="domain" description="WAP" evidence="10">
    <location>
        <begin position="279"/>
        <end position="325"/>
    </location>
</feature>
<dbReference type="InterPro" id="IPR036645">
    <property type="entry name" value="Elafin-like_sf"/>
</dbReference>
<dbReference type="Pfam" id="PF02822">
    <property type="entry name" value="Antistasin"/>
    <property type="match status" value="3"/>
</dbReference>
<dbReference type="Pfam" id="PF00095">
    <property type="entry name" value="WAP"/>
    <property type="match status" value="2"/>
</dbReference>
<dbReference type="GO" id="GO:0005615">
    <property type="term" value="C:extracellular space"/>
    <property type="evidence" value="ECO:0007669"/>
    <property type="project" value="TreeGrafter"/>
</dbReference>
<dbReference type="PROSITE" id="PS00484">
    <property type="entry name" value="THYROGLOBULIN_1_1"/>
    <property type="match status" value="2"/>
</dbReference>
<dbReference type="Pfam" id="PF14625">
    <property type="entry name" value="Lustrin_cystein"/>
    <property type="match status" value="2"/>
</dbReference>
<dbReference type="InterPro" id="IPR002223">
    <property type="entry name" value="Kunitz_BPTI"/>
</dbReference>
<feature type="disulfide bond" evidence="5">
    <location>
        <begin position="366"/>
        <end position="373"/>
    </location>
</feature>
<comment type="subcellular location">
    <subcellularLocation>
        <location evidence="1">Secreted</location>
    </subcellularLocation>
</comment>
<dbReference type="PRINTS" id="PR00759">
    <property type="entry name" value="BASICPTASE"/>
</dbReference>